<comment type="cofactor">
    <cofactor evidence="1">
        <name>Zn(2+)</name>
        <dbReference type="ChEBI" id="CHEBI:29105"/>
    </cofactor>
</comment>
<gene>
    <name evidence="18" type="ORF">J437_LFUL001905</name>
</gene>
<keyword evidence="6 15" id="KW-0862">Zinc</keyword>
<keyword evidence="4" id="KW-0808">Transferase</keyword>
<evidence type="ECO:0000259" key="17">
    <source>
        <dbReference type="PROSITE" id="PS50305"/>
    </source>
</evidence>
<dbReference type="AlphaFoldDB" id="A0A8K0NX62"/>
<evidence type="ECO:0000256" key="15">
    <source>
        <dbReference type="PROSITE-ProRule" id="PRU00236"/>
    </source>
</evidence>
<evidence type="ECO:0000256" key="9">
    <source>
        <dbReference type="ARBA" id="ARBA00041832"/>
    </source>
</evidence>
<dbReference type="Pfam" id="PF02146">
    <property type="entry name" value="SIR2"/>
    <property type="match status" value="1"/>
</dbReference>
<dbReference type="EC" id="2.3.1.286" evidence="2"/>
<name>A0A8K0NX62_LADFU</name>
<evidence type="ECO:0000256" key="14">
    <source>
        <dbReference type="ARBA" id="ARBA00052763"/>
    </source>
</evidence>
<protein>
    <recommendedName>
        <fullName evidence="2">protein acetyllysine N-acetyltransferase</fullName>
        <ecNumber evidence="2">2.3.1.286</ecNumber>
    </recommendedName>
    <alternativeName>
        <fullName evidence="10">Regulatory protein SIR2 homolog 7</fullName>
    </alternativeName>
    <alternativeName>
        <fullName evidence="9">SIR2-like protein 7</fullName>
    </alternativeName>
</protein>
<feature type="active site" description="Proton acceptor" evidence="15">
    <location>
        <position position="201"/>
    </location>
</feature>
<keyword evidence="7" id="KW-0520">NAD</keyword>
<dbReference type="GO" id="GO:0046872">
    <property type="term" value="F:metal ion binding"/>
    <property type="evidence" value="ECO:0007669"/>
    <property type="project" value="UniProtKB-KW"/>
</dbReference>
<evidence type="ECO:0000256" key="10">
    <source>
        <dbReference type="ARBA" id="ARBA00043038"/>
    </source>
</evidence>
<feature type="binding site" evidence="15">
    <location>
        <position position="239"/>
    </location>
    <ligand>
        <name>Zn(2+)</name>
        <dbReference type="ChEBI" id="CHEBI:29105"/>
    </ligand>
</feature>
<feature type="compositionally biased region" description="Basic residues" evidence="16">
    <location>
        <begin position="740"/>
        <end position="751"/>
    </location>
</feature>
<feature type="compositionally biased region" description="Basic and acidic residues" evidence="16">
    <location>
        <begin position="576"/>
        <end position="588"/>
    </location>
</feature>
<comment type="caution">
    <text evidence="18">The sequence shown here is derived from an EMBL/GenBank/DDBJ whole genome shotgun (WGS) entry which is preliminary data.</text>
</comment>
<keyword evidence="3" id="KW-0597">Phosphoprotein</keyword>
<comment type="catalytic activity">
    <reaction evidence="13">
        <text>N(6)-propanoyl-L-lysyl-[protein] + NAD(+) + H2O = 3''-O-propanoyl-ADP-D-ribose + nicotinamide + L-lysyl-[protein]</text>
        <dbReference type="Rhea" id="RHEA:23500"/>
        <dbReference type="Rhea" id="RHEA-COMP:9752"/>
        <dbReference type="Rhea" id="RHEA-COMP:13758"/>
        <dbReference type="ChEBI" id="CHEBI:15377"/>
        <dbReference type="ChEBI" id="CHEBI:17154"/>
        <dbReference type="ChEBI" id="CHEBI:29969"/>
        <dbReference type="ChEBI" id="CHEBI:57540"/>
        <dbReference type="ChEBI" id="CHEBI:138019"/>
        <dbReference type="ChEBI" id="CHEBI:145015"/>
    </reaction>
    <physiologicalReaction direction="left-to-right" evidence="13">
        <dbReference type="Rhea" id="RHEA:23501"/>
    </physiologicalReaction>
</comment>
<dbReference type="Proteomes" id="UP000792457">
    <property type="component" value="Unassembled WGS sequence"/>
</dbReference>
<evidence type="ECO:0000256" key="13">
    <source>
        <dbReference type="ARBA" id="ARBA00051399"/>
    </source>
</evidence>
<dbReference type="InterPro" id="IPR003000">
    <property type="entry name" value="Sirtuin"/>
</dbReference>
<dbReference type="InterPro" id="IPR029035">
    <property type="entry name" value="DHS-like_NAD/FAD-binding_dom"/>
</dbReference>
<evidence type="ECO:0000256" key="3">
    <source>
        <dbReference type="ARBA" id="ARBA00022553"/>
    </source>
</evidence>
<feature type="binding site" evidence="15">
    <location>
        <position position="209"/>
    </location>
    <ligand>
        <name>Zn(2+)</name>
        <dbReference type="ChEBI" id="CHEBI:29105"/>
    </ligand>
</feature>
<evidence type="ECO:0000256" key="12">
    <source>
        <dbReference type="ARBA" id="ARBA00051105"/>
    </source>
</evidence>
<feature type="region of interest" description="Disordered" evidence="16">
    <location>
        <begin position="706"/>
        <end position="751"/>
    </location>
</feature>
<evidence type="ECO:0000256" key="5">
    <source>
        <dbReference type="ARBA" id="ARBA00022723"/>
    </source>
</evidence>
<dbReference type="CDD" id="cd01410">
    <property type="entry name" value="SIRT7"/>
    <property type="match status" value="1"/>
</dbReference>
<evidence type="ECO:0000256" key="11">
    <source>
        <dbReference type="ARBA" id="ARBA00050237"/>
    </source>
</evidence>
<dbReference type="EMBL" id="KZ308233">
    <property type="protein sequence ID" value="KAG8225291.1"/>
    <property type="molecule type" value="Genomic_DNA"/>
</dbReference>
<comment type="catalytic activity">
    <reaction evidence="11">
        <text>N(6)-decanoyl-L-lysyl-[protein] + NAD(+) + H2O = 2''-O-decanoyl-ADP-D-ribose + nicotinamide + L-lysyl-[protein]</text>
        <dbReference type="Rhea" id="RHEA:70631"/>
        <dbReference type="Rhea" id="RHEA-COMP:9752"/>
        <dbReference type="Rhea" id="RHEA-COMP:17932"/>
        <dbReference type="ChEBI" id="CHEBI:15377"/>
        <dbReference type="ChEBI" id="CHEBI:17154"/>
        <dbReference type="ChEBI" id="CHEBI:29969"/>
        <dbReference type="ChEBI" id="CHEBI:57540"/>
        <dbReference type="ChEBI" id="CHEBI:143222"/>
        <dbReference type="ChEBI" id="CHEBI:189688"/>
    </reaction>
    <physiologicalReaction direction="left-to-right" evidence="11">
        <dbReference type="Rhea" id="RHEA:70632"/>
    </physiologicalReaction>
</comment>
<dbReference type="FunFam" id="3.40.50.1220:FF:000038">
    <property type="entry name" value="NAD-dependent protein deacetylase sirtuin-6 isoform X2"/>
    <property type="match status" value="1"/>
</dbReference>
<evidence type="ECO:0000256" key="2">
    <source>
        <dbReference type="ARBA" id="ARBA00012928"/>
    </source>
</evidence>
<organism evidence="18 19">
    <name type="scientific">Ladona fulva</name>
    <name type="common">Scarce chaser dragonfly</name>
    <name type="synonym">Libellula fulva</name>
    <dbReference type="NCBI Taxonomy" id="123851"/>
    <lineage>
        <taxon>Eukaryota</taxon>
        <taxon>Metazoa</taxon>
        <taxon>Ecdysozoa</taxon>
        <taxon>Arthropoda</taxon>
        <taxon>Hexapoda</taxon>
        <taxon>Insecta</taxon>
        <taxon>Pterygota</taxon>
        <taxon>Palaeoptera</taxon>
        <taxon>Odonata</taxon>
        <taxon>Epiprocta</taxon>
        <taxon>Anisoptera</taxon>
        <taxon>Libelluloidea</taxon>
        <taxon>Libellulidae</taxon>
        <taxon>Ladona</taxon>
    </lineage>
</organism>
<sequence>MLLNNIVYGFIMDLKEEVQYGVSRRKTTTENKFWIKEERSAAYKRVSNILLKSENERTDEENQFLYECSEVVQEVKKRMQSRQRVKERLKEFEDPPGVLAEKCSALASAIKLARHLVVYTGAGISTAACIPDYRGSNGIWTLLQQGKDIGLHDLSRAEPTLTHMALSQLQRGGLVKHVVSQNCDGLHLRSALPRHALSELHGNMYIEVCKFCNPPREYWRLFDVTEHTGRFAHNTWRRCYVCRSPLVDTIVHFGERGSLAWPLNWKGACAAADNADTILCIGSSLRVLKKYPWLWCMDKPVKKRPQLYIVNLQWTPKDDQAALKINGRCDEVMKQVMAHLQIPIPRYDRHRDPIFAHATLLHPLEMHTTSRPALEPPSVENKLPPEDEKIVCKSDNHPLIKEEITQSTNEGDDEKAVISVTRVKVAVLESNISINNQKDIKVNEHCKITVLESSTNGETLKEEMKEEIVTVENKTDSLVSNNQLNTFNMKSVQDPEARGDFVEKNCVIPAKADSPEKAMQCMLRSSTSELEGLDAVKGNEGKNSVQGSDSSIVSFSQQSKCAVKATECKIKSPAKVEKSPVAKKDTRGKTNSSINNASHSGSIKLSQSVFGRSLMNGFVPASSDSINSFGAALCHYCRAQRGSYKCLYYVRHIPEFVNCTGETDRTPVCECCERLGVIDSSAKRRMSSDKDKCECADNDCDGSCESLNRDEDDQNPENSPSTENSSTPSVLTNPGWFGKGYRKRIKKKRLT</sequence>
<feature type="binding site" evidence="15">
    <location>
        <position position="212"/>
    </location>
    <ligand>
        <name>Zn(2+)</name>
        <dbReference type="ChEBI" id="CHEBI:29105"/>
    </ligand>
</feature>
<dbReference type="GO" id="GO:0035861">
    <property type="term" value="C:site of double-strand break"/>
    <property type="evidence" value="ECO:0007669"/>
    <property type="project" value="UniProtKB-ARBA"/>
</dbReference>
<evidence type="ECO:0000256" key="16">
    <source>
        <dbReference type="SAM" id="MobiDB-lite"/>
    </source>
</evidence>
<dbReference type="GO" id="GO:0010468">
    <property type="term" value="P:regulation of gene expression"/>
    <property type="evidence" value="ECO:0007669"/>
    <property type="project" value="UniProtKB-ARBA"/>
</dbReference>
<dbReference type="GO" id="GO:0070403">
    <property type="term" value="F:NAD+ binding"/>
    <property type="evidence" value="ECO:0007669"/>
    <property type="project" value="InterPro"/>
</dbReference>
<accession>A0A8K0NX62</accession>
<evidence type="ECO:0000256" key="7">
    <source>
        <dbReference type="ARBA" id="ARBA00023027"/>
    </source>
</evidence>
<evidence type="ECO:0000313" key="19">
    <source>
        <dbReference type="Proteomes" id="UP000792457"/>
    </source>
</evidence>
<dbReference type="GO" id="GO:0097372">
    <property type="term" value="F:histone H3K18 deacetylase activity, NAD-dependent"/>
    <property type="evidence" value="ECO:0007669"/>
    <property type="project" value="TreeGrafter"/>
</dbReference>
<dbReference type="PROSITE" id="PS50305">
    <property type="entry name" value="SIRTUIN"/>
    <property type="match status" value="1"/>
</dbReference>
<feature type="compositionally biased region" description="Low complexity" evidence="16">
    <location>
        <begin position="716"/>
        <end position="729"/>
    </location>
</feature>
<feature type="region of interest" description="Disordered" evidence="16">
    <location>
        <begin position="576"/>
        <end position="599"/>
    </location>
</feature>
<dbReference type="GO" id="GO:0140861">
    <property type="term" value="P:DNA repair-dependent chromatin remodeling"/>
    <property type="evidence" value="ECO:0007669"/>
    <property type="project" value="UniProtKB-ARBA"/>
</dbReference>
<dbReference type="FunFam" id="2.20.28.200:FF:000002">
    <property type="entry name" value="NAD-dependent deacetylase sirtuin-7"/>
    <property type="match status" value="1"/>
</dbReference>
<keyword evidence="19" id="KW-1185">Reference proteome</keyword>
<comment type="similarity">
    <text evidence="8">Belongs to the sirtuin family. Class IV subfamily.</text>
</comment>
<dbReference type="Gene3D" id="2.20.28.200">
    <property type="match status" value="1"/>
</dbReference>
<dbReference type="OrthoDB" id="2919105at2759"/>
<dbReference type="Gene3D" id="3.40.50.1220">
    <property type="entry name" value="TPP-binding domain"/>
    <property type="match status" value="1"/>
</dbReference>
<keyword evidence="5 15" id="KW-0479">Metal-binding</keyword>
<evidence type="ECO:0000256" key="4">
    <source>
        <dbReference type="ARBA" id="ARBA00022679"/>
    </source>
</evidence>
<dbReference type="PANTHER" id="PTHR11085:SF1">
    <property type="entry name" value="NAD-DEPENDENT PROTEIN DEACETYLASE SIRTUIN-7"/>
    <property type="match status" value="1"/>
</dbReference>
<feature type="binding site" evidence="15">
    <location>
        <position position="242"/>
    </location>
    <ligand>
        <name>Zn(2+)</name>
        <dbReference type="ChEBI" id="CHEBI:29105"/>
    </ligand>
</feature>
<reference evidence="18" key="1">
    <citation type="submission" date="2013-04" db="EMBL/GenBank/DDBJ databases">
        <authorList>
            <person name="Qu J."/>
            <person name="Murali S.C."/>
            <person name="Bandaranaike D."/>
            <person name="Bellair M."/>
            <person name="Blankenburg K."/>
            <person name="Chao H."/>
            <person name="Dinh H."/>
            <person name="Doddapaneni H."/>
            <person name="Downs B."/>
            <person name="Dugan-Rocha S."/>
            <person name="Elkadiri S."/>
            <person name="Gnanaolivu R.D."/>
            <person name="Hernandez B."/>
            <person name="Javaid M."/>
            <person name="Jayaseelan J.C."/>
            <person name="Lee S."/>
            <person name="Li M."/>
            <person name="Ming W."/>
            <person name="Munidasa M."/>
            <person name="Muniz J."/>
            <person name="Nguyen L."/>
            <person name="Ongeri F."/>
            <person name="Osuji N."/>
            <person name="Pu L.-L."/>
            <person name="Puazo M."/>
            <person name="Qu C."/>
            <person name="Quiroz J."/>
            <person name="Raj R."/>
            <person name="Weissenberger G."/>
            <person name="Xin Y."/>
            <person name="Zou X."/>
            <person name="Han Y."/>
            <person name="Richards S."/>
            <person name="Worley K."/>
            <person name="Muzny D."/>
            <person name="Gibbs R."/>
        </authorList>
    </citation>
    <scope>NUCLEOTIDE SEQUENCE</scope>
    <source>
        <strain evidence="18">Sampled in the wild</strain>
    </source>
</reference>
<feature type="domain" description="Deacetylase sirtuin-type" evidence="17">
    <location>
        <begin position="96"/>
        <end position="343"/>
    </location>
</feature>
<comment type="catalytic activity">
    <reaction evidence="12">
        <text>N(6)-succinyl-L-lysyl-[protein] + NAD(+) + H2O = 2''-O-succinyl-ADP-D-ribose + nicotinamide + L-lysyl-[protein]</text>
        <dbReference type="Rhea" id="RHEA:47668"/>
        <dbReference type="Rhea" id="RHEA-COMP:9752"/>
        <dbReference type="Rhea" id="RHEA-COMP:11877"/>
        <dbReference type="ChEBI" id="CHEBI:15377"/>
        <dbReference type="ChEBI" id="CHEBI:17154"/>
        <dbReference type="ChEBI" id="CHEBI:29969"/>
        <dbReference type="ChEBI" id="CHEBI:57540"/>
        <dbReference type="ChEBI" id="CHEBI:87830"/>
        <dbReference type="ChEBI" id="CHEBI:87832"/>
    </reaction>
    <physiologicalReaction direction="left-to-right" evidence="12">
        <dbReference type="Rhea" id="RHEA:47669"/>
    </physiologicalReaction>
</comment>
<dbReference type="PANTHER" id="PTHR11085">
    <property type="entry name" value="NAD-DEPENDENT PROTEIN DEACYLASE SIRTUIN-5, MITOCHONDRIAL-RELATED"/>
    <property type="match status" value="1"/>
</dbReference>
<evidence type="ECO:0000256" key="8">
    <source>
        <dbReference type="ARBA" id="ARBA00038170"/>
    </source>
</evidence>
<feature type="compositionally biased region" description="Polar residues" evidence="16">
    <location>
        <begin position="589"/>
        <end position="599"/>
    </location>
</feature>
<dbReference type="InterPro" id="IPR050134">
    <property type="entry name" value="NAD-dep_sirtuin_deacylases"/>
</dbReference>
<dbReference type="SUPFAM" id="SSF52467">
    <property type="entry name" value="DHS-like NAD/FAD-binding domain"/>
    <property type="match status" value="1"/>
</dbReference>
<proteinExistence type="inferred from homology"/>
<dbReference type="GO" id="GO:0000785">
    <property type="term" value="C:chromatin"/>
    <property type="evidence" value="ECO:0007669"/>
    <property type="project" value="UniProtKB-ARBA"/>
</dbReference>
<dbReference type="GO" id="GO:0005634">
    <property type="term" value="C:nucleus"/>
    <property type="evidence" value="ECO:0007669"/>
    <property type="project" value="TreeGrafter"/>
</dbReference>
<reference evidence="18" key="2">
    <citation type="submission" date="2017-10" db="EMBL/GenBank/DDBJ databases">
        <title>Ladona fulva Genome sequencing and assembly.</title>
        <authorList>
            <person name="Murali S."/>
            <person name="Richards S."/>
            <person name="Bandaranaike D."/>
            <person name="Bellair M."/>
            <person name="Blankenburg K."/>
            <person name="Chao H."/>
            <person name="Dinh H."/>
            <person name="Doddapaneni H."/>
            <person name="Dugan-Rocha S."/>
            <person name="Elkadiri S."/>
            <person name="Gnanaolivu R."/>
            <person name="Hernandez B."/>
            <person name="Skinner E."/>
            <person name="Javaid M."/>
            <person name="Lee S."/>
            <person name="Li M."/>
            <person name="Ming W."/>
            <person name="Munidasa M."/>
            <person name="Muniz J."/>
            <person name="Nguyen L."/>
            <person name="Hughes D."/>
            <person name="Osuji N."/>
            <person name="Pu L.-L."/>
            <person name="Puazo M."/>
            <person name="Qu C."/>
            <person name="Quiroz J."/>
            <person name="Raj R."/>
            <person name="Weissenberger G."/>
            <person name="Xin Y."/>
            <person name="Zou X."/>
            <person name="Han Y."/>
            <person name="Worley K."/>
            <person name="Muzny D."/>
            <person name="Gibbs R."/>
        </authorList>
    </citation>
    <scope>NUCLEOTIDE SEQUENCE</scope>
    <source>
        <strain evidence="18">Sampled in the wild</strain>
    </source>
</reference>
<evidence type="ECO:0000256" key="1">
    <source>
        <dbReference type="ARBA" id="ARBA00001947"/>
    </source>
</evidence>
<dbReference type="InterPro" id="IPR026590">
    <property type="entry name" value="Ssirtuin_cat_dom"/>
</dbReference>
<comment type="catalytic activity">
    <reaction evidence="14">
        <text>N(6)-glutaryl-L-lysyl-[protein] + NAD(+) + H2O = 2''-O-glutaryl-ADP-D-ribose + nicotinamide + L-lysyl-[protein]</text>
        <dbReference type="Rhea" id="RHEA:47664"/>
        <dbReference type="Rhea" id="RHEA-COMP:9752"/>
        <dbReference type="Rhea" id="RHEA-COMP:11875"/>
        <dbReference type="ChEBI" id="CHEBI:15377"/>
        <dbReference type="ChEBI" id="CHEBI:17154"/>
        <dbReference type="ChEBI" id="CHEBI:29969"/>
        <dbReference type="ChEBI" id="CHEBI:57540"/>
        <dbReference type="ChEBI" id="CHEBI:87828"/>
        <dbReference type="ChEBI" id="CHEBI:87829"/>
    </reaction>
    <physiologicalReaction direction="left-to-right" evidence="14">
        <dbReference type="Rhea" id="RHEA:47665"/>
    </physiologicalReaction>
</comment>
<evidence type="ECO:0000313" key="18">
    <source>
        <dbReference type="EMBL" id="KAG8225291.1"/>
    </source>
</evidence>
<evidence type="ECO:0000256" key="6">
    <source>
        <dbReference type="ARBA" id="ARBA00022833"/>
    </source>
</evidence>